<sequence length="299" mass="33456">MLVPRTIPTCAAWTNDLMKKMVHAELQDYGDFGLADEIIAEYNAAERQIHQLLRIMRGAIDKLAKQQNTNKTSSSSHQSRSHNQPDINDSFPSPPHAYGSPLNDHSAHGEDNADPSTSQPAVQHSIEDEVRTNVIIPYQTGHPPVPSSSAAKQVLAYALDDTRDESQILCSMYDFFLTRFDFKCLGPNKLVDNKVNVMSTVIGIQERRPSVDMTKFEFDVPEVVQQLNPLMNDIDIEMTTAYCARGWAKPTYNIQNMSISYDPESFRHCIVNDETGCHADCIKHASDSFGLAGNTTYPY</sequence>
<dbReference type="AlphaFoldDB" id="A0A438HCZ6"/>
<dbReference type="Proteomes" id="UP000288805">
    <property type="component" value="Unassembled WGS sequence"/>
</dbReference>
<comment type="caution">
    <text evidence="2">The sequence shown here is derived from an EMBL/GenBank/DDBJ whole genome shotgun (WGS) entry which is preliminary data.</text>
</comment>
<evidence type="ECO:0000313" key="3">
    <source>
        <dbReference type="Proteomes" id="UP000288805"/>
    </source>
</evidence>
<dbReference type="EMBL" id="QGNW01000241">
    <property type="protein sequence ID" value="RVW82336.1"/>
    <property type="molecule type" value="Genomic_DNA"/>
</dbReference>
<proteinExistence type="predicted"/>
<evidence type="ECO:0000256" key="1">
    <source>
        <dbReference type="SAM" id="MobiDB-lite"/>
    </source>
</evidence>
<accession>A0A438HCZ6</accession>
<gene>
    <name evidence="2" type="ORF">CK203_045152</name>
</gene>
<feature type="region of interest" description="Disordered" evidence="1">
    <location>
        <begin position="65"/>
        <end position="124"/>
    </location>
</feature>
<evidence type="ECO:0000313" key="2">
    <source>
        <dbReference type="EMBL" id="RVW82336.1"/>
    </source>
</evidence>
<feature type="compositionally biased region" description="Low complexity" evidence="1">
    <location>
        <begin position="65"/>
        <end position="84"/>
    </location>
</feature>
<reference evidence="2 3" key="1">
    <citation type="journal article" date="2018" name="PLoS Genet.">
        <title>Population sequencing reveals clonal diversity and ancestral inbreeding in the grapevine cultivar Chardonnay.</title>
        <authorList>
            <person name="Roach M.J."/>
            <person name="Johnson D.L."/>
            <person name="Bohlmann J."/>
            <person name="van Vuuren H.J."/>
            <person name="Jones S.J."/>
            <person name="Pretorius I.S."/>
            <person name="Schmidt S.A."/>
            <person name="Borneman A.R."/>
        </authorList>
    </citation>
    <scope>NUCLEOTIDE SEQUENCE [LARGE SCALE GENOMIC DNA]</scope>
    <source>
        <strain evidence="3">cv. Chardonnay</strain>
        <tissue evidence="2">Leaf</tissue>
    </source>
</reference>
<name>A0A438HCZ6_VITVI</name>
<organism evidence="2 3">
    <name type="scientific">Vitis vinifera</name>
    <name type="common">Grape</name>
    <dbReference type="NCBI Taxonomy" id="29760"/>
    <lineage>
        <taxon>Eukaryota</taxon>
        <taxon>Viridiplantae</taxon>
        <taxon>Streptophyta</taxon>
        <taxon>Embryophyta</taxon>
        <taxon>Tracheophyta</taxon>
        <taxon>Spermatophyta</taxon>
        <taxon>Magnoliopsida</taxon>
        <taxon>eudicotyledons</taxon>
        <taxon>Gunneridae</taxon>
        <taxon>Pentapetalae</taxon>
        <taxon>rosids</taxon>
        <taxon>Vitales</taxon>
        <taxon>Vitaceae</taxon>
        <taxon>Viteae</taxon>
        <taxon>Vitis</taxon>
    </lineage>
</organism>
<protein>
    <submittedName>
        <fullName evidence="2">Uncharacterized protein</fullName>
    </submittedName>
</protein>